<evidence type="ECO:0000256" key="10">
    <source>
        <dbReference type="SAM" id="Phobius"/>
    </source>
</evidence>
<feature type="region of interest" description="Disordered" evidence="9">
    <location>
        <begin position="564"/>
        <end position="621"/>
    </location>
</feature>
<dbReference type="PRINTS" id="PR00237">
    <property type="entry name" value="GPCRRHODOPSN"/>
</dbReference>
<evidence type="ECO:0000313" key="12">
    <source>
        <dbReference type="EMBL" id="VDI55414.1"/>
    </source>
</evidence>
<comment type="subcellular location">
    <subcellularLocation>
        <location evidence="1">Cell membrane</location>
        <topology evidence="1">Multi-pass membrane protein</topology>
    </subcellularLocation>
</comment>
<feature type="compositionally biased region" description="Basic residues" evidence="9">
    <location>
        <begin position="572"/>
        <end position="581"/>
    </location>
</feature>
<feature type="region of interest" description="Disordered" evidence="9">
    <location>
        <begin position="424"/>
        <end position="477"/>
    </location>
</feature>
<sequence length="662" mass="74019">MAANSSDTRNSTLVPSTAAKTTFLVIFLLFGLFGNLLLTITIGSNRKHRSIVINIITINLAITNLLNCFLNFSFAIGYTVSPSLDLDTNLCRINSFFMNIVTIETPLTLTVFSLDRFIYSIVPEKYVSLQNIPRTIFMIMYTWIQSVAFSFPFIAGLISVEIYIYLSVCLQAEDINSQFLAFNVLLCYILPLCAMIFFFVFILKAACSQRDHIHTIMTQHQYSKDTDSDRNLYLTEVSATKTVGVLCLAWLICEMPFLSAFIARLTFKNIYYSPYANVTLLWLKFSYVMALPLTVFMFNKDIWQTFKDMMFCKKRNSVDDATNKEYSPDSSKDSLSDKLKLKVKLSDEIKVFKEEQVKENGVRNTGFQVPVFFATSHGVHMHTMDGDESLSDSDDVYDNPKVMKCDVLGSQEFLNQCDTSDYDSSNELDPFSVSHPITSKSVKDADDTLQRRSSSHPEVRMKSTDHAQTTVTTSSAADSGLDISTNKTGIAFLTTDTSKHMLDTHNEISELSQSSSASKNGLSIPGEIKESFSKVVLDSTPIQNDNETMLCSNSYTSDLESTITSISDSHSSKKKRKKKDKFSKSNTSEVSHTSSYMLSIKPPTRLQPLPNSPNHPKLEGGTLSNKLSLDILSAQQLCDTSVLTPSACHLVSDDLVNYVQSS</sequence>
<gene>
    <name evidence="12" type="ORF">MGAL_10B012044</name>
</gene>
<evidence type="ECO:0000259" key="11">
    <source>
        <dbReference type="PROSITE" id="PS50262"/>
    </source>
</evidence>
<proteinExistence type="predicted"/>
<evidence type="ECO:0000256" key="7">
    <source>
        <dbReference type="ARBA" id="ARBA00023170"/>
    </source>
</evidence>
<feature type="compositionally biased region" description="Polar residues" evidence="9">
    <location>
        <begin position="466"/>
        <end position="477"/>
    </location>
</feature>
<keyword evidence="7" id="KW-0675">Receptor</keyword>
<dbReference type="PANTHER" id="PTHR22752">
    <property type="entry name" value="G PROTEIN-COUPLED RECEPTOR"/>
    <property type="match status" value="1"/>
</dbReference>
<keyword evidence="5" id="KW-0297">G-protein coupled receptor</keyword>
<dbReference type="Gene3D" id="1.20.1070.10">
    <property type="entry name" value="Rhodopsin 7-helix transmembrane proteins"/>
    <property type="match status" value="1"/>
</dbReference>
<accession>A0A8B6FVN4</accession>
<comment type="caution">
    <text evidence="12">The sequence shown here is derived from an EMBL/GenBank/DDBJ whole genome shotgun (WGS) entry which is preliminary data.</text>
</comment>
<evidence type="ECO:0000256" key="4">
    <source>
        <dbReference type="ARBA" id="ARBA00022989"/>
    </source>
</evidence>
<organism evidence="12 13">
    <name type="scientific">Mytilus galloprovincialis</name>
    <name type="common">Mediterranean mussel</name>
    <dbReference type="NCBI Taxonomy" id="29158"/>
    <lineage>
        <taxon>Eukaryota</taxon>
        <taxon>Metazoa</taxon>
        <taxon>Spiralia</taxon>
        <taxon>Lophotrochozoa</taxon>
        <taxon>Mollusca</taxon>
        <taxon>Bivalvia</taxon>
        <taxon>Autobranchia</taxon>
        <taxon>Pteriomorphia</taxon>
        <taxon>Mytilida</taxon>
        <taxon>Mytiloidea</taxon>
        <taxon>Mytilidae</taxon>
        <taxon>Mytilinae</taxon>
        <taxon>Mytilus</taxon>
    </lineage>
</organism>
<dbReference type="InterPro" id="IPR017452">
    <property type="entry name" value="GPCR_Rhodpsn_7TM"/>
</dbReference>
<evidence type="ECO:0000256" key="8">
    <source>
        <dbReference type="ARBA" id="ARBA00023224"/>
    </source>
</evidence>
<feature type="transmembrane region" description="Helical" evidence="10">
    <location>
        <begin position="279"/>
        <end position="299"/>
    </location>
</feature>
<reference evidence="12" key="1">
    <citation type="submission" date="2018-11" db="EMBL/GenBank/DDBJ databases">
        <authorList>
            <person name="Alioto T."/>
            <person name="Alioto T."/>
        </authorList>
    </citation>
    <scope>NUCLEOTIDE SEQUENCE</scope>
</reference>
<feature type="transmembrane region" description="Helical" evidence="10">
    <location>
        <begin position="178"/>
        <end position="203"/>
    </location>
</feature>
<feature type="domain" description="G-protein coupled receptors family 1 profile" evidence="11">
    <location>
        <begin position="34"/>
        <end position="295"/>
    </location>
</feature>
<keyword evidence="2" id="KW-1003">Cell membrane</keyword>
<evidence type="ECO:0000256" key="6">
    <source>
        <dbReference type="ARBA" id="ARBA00023136"/>
    </source>
</evidence>
<feature type="transmembrane region" description="Helical" evidence="10">
    <location>
        <begin position="96"/>
        <end position="119"/>
    </location>
</feature>
<evidence type="ECO:0000256" key="3">
    <source>
        <dbReference type="ARBA" id="ARBA00022692"/>
    </source>
</evidence>
<dbReference type="GO" id="GO:0005886">
    <property type="term" value="C:plasma membrane"/>
    <property type="evidence" value="ECO:0007669"/>
    <property type="project" value="UniProtKB-SubCell"/>
</dbReference>
<feature type="compositionally biased region" description="Polar residues" evidence="9">
    <location>
        <begin position="586"/>
        <end position="597"/>
    </location>
</feature>
<dbReference type="InterPro" id="IPR000276">
    <property type="entry name" value="GPCR_Rhodpsn"/>
</dbReference>
<dbReference type="AlphaFoldDB" id="A0A8B6FVN4"/>
<evidence type="ECO:0000256" key="2">
    <source>
        <dbReference type="ARBA" id="ARBA00022475"/>
    </source>
</evidence>
<dbReference type="GO" id="GO:0004930">
    <property type="term" value="F:G protein-coupled receptor activity"/>
    <property type="evidence" value="ECO:0007669"/>
    <property type="project" value="UniProtKB-KW"/>
</dbReference>
<name>A0A8B6FVN4_MYTGA</name>
<keyword evidence="6 10" id="KW-0472">Membrane</keyword>
<keyword evidence="13" id="KW-1185">Reference proteome</keyword>
<keyword evidence="8" id="KW-0807">Transducer</keyword>
<evidence type="ECO:0000256" key="1">
    <source>
        <dbReference type="ARBA" id="ARBA00004651"/>
    </source>
</evidence>
<keyword evidence="3 10" id="KW-0812">Transmembrane</keyword>
<dbReference type="SUPFAM" id="SSF81321">
    <property type="entry name" value="Family A G protein-coupled receptor-like"/>
    <property type="match status" value="1"/>
</dbReference>
<feature type="transmembrane region" description="Helical" evidence="10">
    <location>
        <begin position="51"/>
        <end position="76"/>
    </location>
</feature>
<keyword evidence="4 10" id="KW-1133">Transmembrane helix</keyword>
<feature type="compositionally biased region" description="Basic and acidic residues" evidence="9">
    <location>
        <begin position="441"/>
        <end position="465"/>
    </location>
</feature>
<feature type="transmembrane region" description="Helical" evidence="10">
    <location>
        <begin position="140"/>
        <end position="166"/>
    </location>
</feature>
<dbReference type="CDD" id="cd00637">
    <property type="entry name" value="7tm_classA_rhodopsin-like"/>
    <property type="match status" value="1"/>
</dbReference>
<protein>
    <recommendedName>
        <fullName evidence="11">G-protein coupled receptors family 1 profile domain-containing protein</fullName>
    </recommendedName>
</protein>
<evidence type="ECO:0000313" key="13">
    <source>
        <dbReference type="Proteomes" id="UP000596742"/>
    </source>
</evidence>
<dbReference type="PROSITE" id="PS50262">
    <property type="entry name" value="G_PROTEIN_RECEP_F1_2"/>
    <property type="match status" value="1"/>
</dbReference>
<dbReference type="EMBL" id="UYJE01007504">
    <property type="protein sequence ID" value="VDI55414.1"/>
    <property type="molecule type" value="Genomic_DNA"/>
</dbReference>
<feature type="transmembrane region" description="Helical" evidence="10">
    <location>
        <begin position="23"/>
        <end position="44"/>
    </location>
</feature>
<dbReference type="OrthoDB" id="10070371at2759"/>
<evidence type="ECO:0000256" key="5">
    <source>
        <dbReference type="ARBA" id="ARBA00023040"/>
    </source>
</evidence>
<evidence type="ECO:0000256" key="9">
    <source>
        <dbReference type="SAM" id="MobiDB-lite"/>
    </source>
</evidence>
<dbReference type="Pfam" id="PF00001">
    <property type="entry name" value="7tm_1"/>
    <property type="match status" value="1"/>
</dbReference>
<feature type="transmembrane region" description="Helical" evidence="10">
    <location>
        <begin position="243"/>
        <end position="267"/>
    </location>
</feature>
<dbReference type="Proteomes" id="UP000596742">
    <property type="component" value="Unassembled WGS sequence"/>
</dbReference>